<gene>
    <name evidence="8" type="ORF">FE257_012946</name>
</gene>
<evidence type="ECO:0000313" key="8">
    <source>
        <dbReference type="EMBL" id="KAF9885424.1"/>
    </source>
</evidence>
<dbReference type="PANTHER" id="PTHR42790">
    <property type="entry name" value="AMINOTRANSFERASE"/>
    <property type="match status" value="1"/>
</dbReference>
<sequence>MARSTSLPPPVDLSHHFSSTTKRREASSIKELYKYFFIPGIANVAGGMPNPSYFPFDTLEATAAHPHRFQPSDASSKPEDIHATDRLTIPKESQTTNLQKKIDLATALQYSTAEGLPPMAAFVRQFTRQHLHPNIPYASGPDTLLTCGSTDGFCKAIEAFTNIWDPDRDWTSQREGILCEEFVYMNSIATAQPRGVNIVPIAMDAQGMRASGEGGLADVLENWDFRRGRRPHLMYTITIGQNPTGGTLSVPRRKDIYALCQKYDIIIIEDDPYWNLQFPSAMELEAQYRGTSVAAATTSPAKKRNYNAHGKSSGYEFLDSLVPSYLSVDSDGRVVRLDTFSKTIAPGCRLGWVTAQPAVIERLARITETSTQAPSGFVQAMVADLILGQQVDENPNSSVHRKKKPAADQGWQMDGWVRWLGGLRGGYERRMQDMCNVLEEGKYIIDLPDVDIAEEDAQESAWEVIDKRQMYDFSWPTGGMFVWVKICLESHPLYSRYPSDRLSKALWVQLTMAPYLCLLGPGTMFAPTKSVVGRALPYYRLCFAAMPEEEVTGITQRMVEGSRAFWQRKNLDGLEDQGTDSFQALKGQQSGNMLGMGC</sequence>
<dbReference type="AlphaFoldDB" id="A0AAD4CFE2"/>
<comment type="caution">
    <text evidence="8">The sequence shown here is derived from an EMBL/GenBank/DDBJ whole genome shotgun (WGS) entry which is preliminary data.</text>
</comment>
<evidence type="ECO:0000313" key="9">
    <source>
        <dbReference type="Proteomes" id="UP001194746"/>
    </source>
</evidence>
<evidence type="ECO:0000256" key="1">
    <source>
        <dbReference type="ARBA" id="ARBA00001933"/>
    </source>
</evidence>
<evidence type="ECO:0000256" key="3">
    <source>
        <dbReference type="ARBA" id="ARBA00022576"/>
    </source>
</evidence>
<dbReference type="PANTHER" id="PTHR42790:SF1">
    <property type="entry name" value="AROMATIC AMINO ACID AMINOTRANSFERASE, HYPOTHETICAL (EUROFUNG)"/>
    <property type="match status" value="1"/>
</dbReference>
<dbReference type="Gene3D" id="3.40.640.10">
    <property type="entry name" value="Type I PLP-dependent aspartate aminotransferase-like (Major domain)"/>
    <property type="match status" value="1"/>
</dbReference>
<name>A0AAD4CFE2_ASPNN</name>
<accession>A0AAD4CFE2</accession>
<protein>
    <recommendedName>
        <fullName evidence="7">Aminotransferase class I/classII large domain-containing protein</fullName>
    </recommendedName>
</protein>
<feature type="region of interest" description="Disordered" evidence="6">
    <location>
        <begin position="1"/>
        <end position="20"/>
    </location>
</feature>
<dbReference type="InterPro" id="IPR004839">
    <property type="entry name" value="Aminotransferase_I/II_large"/>
</dbReference>
<comment type="cofactor">
    <cofactor evidence="1">
        <name>pyridoxal 5'-phosphate</name>
        <dbReference type="ChEBI" id="CHEBI:597326"/>
    </cofactor>
</comment>
<dbReference type="GO" id="GO:0030170">
    <property type="term" value="F:pyridoxal phosphate binding"/>
    <property type="evidence" value="ECO:0007669"/>
    <property type="project" value="InterPro"/>
</dbReference>
<dbReference type="GO" id="GO:0008483">
    <property type="term" value="F:transaminase activity"/>
    <property type="evidence" value="ECO:0007669"/>
    <property type="project" value="UniProtKB-KW"/>
</dbReference>
<dbReference type="EMBL" id="VCAU01000096">
    <property type="protein sequence ID" value="KAF9885424.1"/>
    <property type="molecule type" value="Genomic_DNA"/>
</dbReference>
<dbReference type="CDD" id="cd00609">
    <property type="entry name" value="AAT_like"/>
    <property type="match status" value="1"/>
</dbReference>
<organism evidence="8 9">
    <name type="scientific">Aspergillus nanangensis</name>
    <dbReference type="NCBI Taxonomy" id="2582783"/>
    <lineage>
        <taxon>Eukaryota</taxon>
        <taxon>Fungi</taxon>
        <taxon>Dikarya</taxon>
        <taxon>Ascomycota</taxon>
        <taxon>Pezizomycotina</taxon>
        <taxon>Eurotiomycetes</taxon>
        <taxon>Eurotiomycetidae</taxon>
        <taxon>Eurotiales</taxon>
        <taxon>Aspergillaceae</taxon>
        <taxon>Aspergillus</taxon>
        <taxon>Aspergillus subgen. Circumdati</taxon>
    </lineage>
</organism>
<dbReference type="InterPro" id="IPR015424">
    <property type="entry name" value="PyrdxlP-dep_Trfase"/>
</dbReference>
<keyword evidence="5" id="KW-0663">Pyridoxal phosphate</keyword>
<feature type="domain" description="Aminotransferase class I/classII large" evidence="7">
    <location>
        <begin position="237"/>
        <end position="390"/>
    </location>
</feature>
<evidence type="ECO:0000256" key="5">
    <source>
        <dbReference type="ARBA" id="ARBA00022898"/>
    </source>
</evidence>
<reference evidence="8" key="1">
    <citation type="journal article" date="2019" name="Beilstein J. Org. Chem.">
        <title>Nanangenines: drimane sesquiterpenoids as the dominant metabolite cohort of a novel Australian fungus, Aspergillus nanangensis.</title>
        <authorList>
            <person name="Lacey H.J."/>
            <person name="Gilchrist C.L.M."/>
            <person name="Crombie A."/>
            <person name="Kalaitzis J.A."/>
            <person name="Vuong D."/>
            <person name="Rutledge P.J."/>
            <person name="Turner P."/>
            <person name="Pitt J.I."/>
            <person name="Lacey E."/>
            <person name="Chooi Y.H."/>
            <person name="Piggott A.M."/>
        </authorList>
    </citation>
    <scope>NUCLEOTIDE SEQUENCE</scope>
    <source>
        <strain evidence="8">MST-FP2251</strain>
    </source>
</reference>
<evidence type="ECO:0000259" key="7">
    <source>
        <dbReference type="Pfam" id="PF00155"/>
    </source>
</evidence>
<reference evidence="8" key="2">
    <citation type="submission" date="2020-02" db="EMBL/GenBank/DDBJ databases">
        <authorList>
            <person name="Gilchrist C.L.M."/>
            <person name="Chooi Y.-H."/>
        </authorList>
    </citation>
    <scope>NUCLEOTIDE SEQUENCE</scope>
    <source>
        <strain evidence="8">MST-FP2251</strain>
    </source>
</reference>
<evidence type="ECO:0000256" key="4">
    <source>
        <dbReference type="ARBA" id="ARBA00022679"/>
    </source>
</evidence>
<dbReference type="InterPro" id="IPR050859">
    <property type="entry name" value="Class-I_PLP-dep_aminotransf"/>
</dbReference>
<keyword evidence="4" id="KW-0808">Transferase</keyword>
<dbReference type="SUPFAM" id="SSF53383">
    <property type="entry name" value="PLP-dependent transferases"/>
    <property type="match status" value="1"/>
</dbReference>
<dbReference type="Proteomes" id="UP001194746">
    <property type="component" value="Unassembled WGS sequence"/>
</dbReference>
<keyword evidence="9" id="KW-1185">Reference proteome</keyword>
<proteinExistence type="inferred from homology"/>
<evidence type="ECO:0000256" key="6">
    <source>
        <dbReference type="SAM" id="MobiDB-lite"/>
    </source>
</evidence>
<dbReference type="GO" id="GO:1901605">
    <property type="term" value="P:alpha-amino acid metabolic process"/>
    <property type="evidence" value="ECO:0007669"/>
    <property type="project" value="TreeGrafter"/>
</dbReference>
<dbReference type="InterPro" id="IPR015421">
    <property type="entry name" value="PyrdxlP-dep_Trfase_major"/>
</dbReference>
<keyword evidence="3" id="KW-0032">Aminotransferase</keyword>
<evidence type="ECO:0000256" key="2">
    <source>
        <dbReference type="ARBA" id="ARBA00007441"/>
    </source>
</evidence>
<comment type="similarity">
    <text evidence="2">Belongs to the class-I pyridoxal-phosphate-dependent aminotransferase family.</text>
</comment>
<dbReference type="Pfam" id="PF00155">
    <property type="entry name" value="Aminotran_1_2"/>
    <property type="match status" value="1"/>
</dbReference>